<proteinExistence type="predicted"/>
<dbReference type="Gene3D" id="3.40.50.300">
    <property type="entry name" value="P-loop containing nucleotide triphosphate hydrolases"/>
    <property type="match status" value="2"/>
</dbReference>
<dbReference type="PANTHER" id="PTHR47396:SF1">
    <property type="entry name" value="ATP-DEPENDENT HELICASE IRC3-RELATED"/>
    <property type="match status" value="1"/>
</dbReference>
<organism evidence="2 3">
    <name type="scientific">Nocardioides furvisabuli</name>
    <dbReference type="NCBI Taxonomy" id="375542"/>
    <lineage>
        <taxon>Bacteria</taxon>
        <taxon>Bacillati</taxon>
        <taxon>Actinomycetota</taxon>
        <taxon>Actinomycetes</taxon>
        <taxon>Propionibacteriales</taxon>
        <taxon>Nocardioidaceae</taxon>
        <taxon>Nocardioides</taxon>
    </lineage>
</organism>
<dbReference type="InterPro" id="IPR027417">
    <property type="entry name" value="P-loop_NTPase"/>
</dbReference>
<dbReference type="Proteomes" id="UP001501161">
    <property type="component" value="Unassembled WGS sequence"/>
</dbReference>
<dbReference type="InterPro" id="IPR050742">
    <property type="entry name" value="Helicase_Restrict-Modif_Enz"/>
</dbReference>
<evidence type="ECO:0000259" key="1">
    <source>
        <dbReference type="Pfam" id="PF04851"/>
    </source>
</evidence>
<name>A0ABP5I6G4_9ACTN</name>
<reference evidence="3" key="1">
    <citation type="journal article" date="2019" name="Int. J. Syst. Evol. Microbiol.">
        <title>The Global Catalogue of Microorganisms (GCM) 10K type strain sequencing project: providing services to taxonomists for standard genome sequencing and annotation.</title>
        <authorList>
            <consortium name="The Broad Institute Genomics Platform"/>
            <consortium name="The Broad Institute Genome Sequencing Center for Infectious Disease"/>
            <person name="Wu L."/>
            <person name="Ma J."/>
        </authorList>
    </citation>
    <scope>NUCLEOTIDE SEQUENCE [LARGE SCALE GENOMIC DNA]</scope>
    <source>
        <strain evidence="3">JCM 13813</strain>
    </source>
</reference>
<comment type="caution">
    <text evidence="2">The sequence shown here is derived from an EMBL/GenBank/DDBJ whole genome shotgun (WGS) entry which is preliminary data.</text>
</comment>
<dbReference type="InterPro" id="IPR006935">
    <property type="entry name" value="Helicase/UvrB_N"/>
</dbReference>
<dbReference type="PANTHER" id="PTHR47396">
    <property type="entry name" value="TYPE I RESTRICTION ENZYME ECOKI R PROTEIN"/>
    <property type="match status" value="1"/>
</dbReference>
<dbReference type="SUPFAM" id="SSF52540">
    <property type="entry name" value="P-loop containing nucleoside triphosphate hydrolases"/>
    <property type="match status" value="2"/>
</dbReference>
<protein>
    <recommendedName>
        <fullName evidence="1">Helicase/UvrB N-terminal domain-containing protein</fullName>
    </recommendedName>
</protein>
<sequence length="827" mass="92253">MRFILKDYQFAASAQITSALKRATKGVLEDPEEVWAITLSAPTGAGKTVIATSVIETVFDGNDQFGPDDRATILWVTDDPALNEQTKRNMNLASSTLGPNRFETIDSGFDQPTFDPGHIYFLNIQKLARSNPLARSNTDGRTNSIWQTIANTIEINGPNFYVVIDEAHRGMKQESDRQTIISRIINGQPGINPPVPIVWGISATPERFEKAMAGRFPKSFDVPIEDVRASGLLKDKIVLDNPTGNQIGGDTTFIRAGVAQTVAFERAWESYATTQNEPPVLPVMVLQVGNTPSDAEMTEYLDAVFDSWDGLTDKNVVNTFGEHVAISAGSHTIGYRAPQDIQDDTDIRVVLCKDAISTGWDCPRAEVMVSLRTLNDYTAIAQLIGRMVRTPLARRITTDQTLNDVHCYLPSFNKDQVAAIVARFAEGKNDEPPVEIISNPVTLEHNTKLPDEVFDLLGDLPTYVVPGRVYRTQIARLHTLATLLAGDHIVEDALTQARIHPLGVLKTRRQAMEADGSFKAALDKIRALRIERSYLLLAADSMDDLPAEVQYDLDRDDNNIEDLFRVAKRKLPEGLALNYWNSIFDAHDDDYDPTEAKAETAVLALNKDVVEAVESAAEKLVQQWLKKYQPSIAKLSDVKKALYEPVKRETRTPELTELILPSSKTTADVQQMWELHVLANDEGKYPSPHKGWELRVLEREFKDDDLVAWYRNPTGTSAALRIPWRLGQLDKSMYPDFIMFHQTDEGIRPSIIDPHGQFLRDAPGKLRGLSDYAEAHGGTFARIDAVVEIDKTLVALNMKSEVVREAVRKVTDDTLDELYEKHGGDYS</sequence>
<evidence type="ECO:0000313" key="2">
    <source>
        <dbReference type="EMBL" id="GAA2093750.1"/>
    </source>
</evidence>
<evidence type="ECO:0000313" key="3">
    <source>
        <dbReference type="Proteomes" id="UP001501161"/>
    </source>
</evidence>
<accession>A0ABP5I6G4</accession>
<keyword evidence="3" id="KW-1185">Reference proteome</keyword>
<dbReference type="RefSeq" id="WP_231252678.1">
    <property type="nucleotide sequence ID" value="NZ_BAAAMQ010000002.1"/>
</dbReference>
<gene>
    <name evidence="2" type="ORF">GCM10009726_00290</name>
</gene>
<dbReference type="EMBL" id="BAAAMQ010000002">
    <property type="protein sequence ID" value="GAA2093750.1"/>
    <property type="molecule type" value="Genomic_DNA"/>
</dbReference>
<feature type="domain" description="Helicase/UvrB N-terminal" evidence="1">
    <location>
        <begin position="4"/>
        <end position="207"/>
    </location>
</feature>
<dbReference type="Pfam" id="PF04851">
    <property type="entry name" value="ResIII"/>
    <property type="match status" value="1"/>
</dbReference>